<dbReference type="InterPro" id="IPR011990">
    <property type="entry name" value="TPR-like_helical_dom_sf"/>
</dbReference>
<dbReference type="PROSITE" id="PS50865">
    <property type="entry name" value="ZF_MYND_2"/>
    <property type="match status" value="1"/>
</dbReference>
<evidence type="ECO:0000259" key="6">
    <source>
        <dbReference type="PROSITE" id="PS50865"/>
    </source>
</evidence>
<keyword evidence="2 5" id="KW-0863">Zinc-finger</keyword>
<evidence type="ECO:0000256" key="2">
    <source>
        <dbReference type="ARBA" id="ARBA00022771"/>
    </source>
</evidence>
<organism evidence="7 8">
    <name type="scientific">Thalassiosira oceanica</name>
    <name type="common">Marine diatom</name>
    <dbReference type="NCBI Taxonomy" id="159749"/>
    <lineage>
        <taxon>Eukaryota</taxon>
        <taxon>Sar</taxon>
        <taxon>Stramenopiles</taxon>
        <taxon>Ochrophyta</taxon>
        <taxon>Bacillariophyta</taxon>
        <taxon>Coscinodiscophyceae</taxon>
        <taxon>Thalassiosirophycidae</taxon>
        <taxon>Thalassiosirales</taxon>
        <taxon>Thalassiosiraceae</taxon>
        <taxon>Thalassiosira</taxon>
    </lineage>
</organism>
<gene>
    <name evidence="7" type="ORF">THAOC_35657</name>
</gene>
<dbReference type="PANTHER" id="PTHR11102">
    <property type="entry name" value="SEL-1-LIKE PROTEIN"/>
    <property type="match status" value="1"/>
</dbReference>
<dbReference type="InterPro" id="IPR006597">
    <property type="entry name" value="Sel1-like"/>
</dbReference>
<evidence type="ECO:0000256" key="5">
    <source>
        <dbReference type="PROSITE-ProRule" id="PRU00134"/>
    </source>
</evidence>
<dbReference type="AlphaFoldDB" id="K0R0L0"/>
<evidence type="ECO:0000256" key="3">
    <source>
        <dbReference type="ARBA" id="ARBA00022833"/>
    </source>
</evidence>
<reference evidence="7 8" key="1">
    <citation type="journal article" date="2012" name="Genome Biol.">
        <title>Genome and low-iron response of an oceanic diatom adapted to chronic iron limitation.</title>
        <authorList>
            <person name="Lommer M."/>
            <person name="Specht M."/>
            <person name="Roy A.S."/>
            <person name="Kraemer L."/>
            <person name="Andreson R."/>
            <person name="Gutowska M.A."/>
            <person name="Wolf J."/>
            <person name="Bergner S.V."/>
            <person name="Schilhabel M.B."/>
            <person name="Klostermeier U.C."/>
            <person name="Beiko R.G."/>
            <person name="Rosenstiel P."/>
            <person name="Hippler M."/>
            <person name="Laroche J."/>
        </authorList>
    </citation>
    <scope>NUCLEOTIDE SEQUENCE [LARGE SCALE GENOMIC DNA]</scope>
    <source>
        <strain evidence="7 8">CCMP1005</strain>
    </source>
</reference>
<accession>K0R0L0</accession>
<comment type="caution">
    <text evidence="7">The sequence shown here is derived from an EMBL/GenBank/DDBJ whole genome shotgun (WGS) entry which is preliminary data.</text>
</comment>
<sequence length="302" mass="33214">MSCAPVDGAAEVCANCGKESSDAVKLKNCNACFLVKYCGVDCQKIHRKQHKKACKKRAAELRDEKLYSQGHERPESDFCPICLLAIPFRMSKHSEFRACCMKTVCNGCNLAALKGGLGDSCPFCRATCPQNNDESLDMIMKRVAARDPEALCHLGCLRINGARGLEKDESRAFELWSEAAELGSTEALAKIGGAYYSGDYGVAQDKAKGIHYWELAAMRGCGDCRHFLGLAELEKRNPLRAVRHFLISAKMGNKESLDIIKEMFSHGDASKLQYAVALKGYQDAVEGMKSPERDEAANIGRR</sequence>
<dbReference type="Gene3D" id="6.10.140.2220">
    <property type="match status" value="1"/>
</dbReference>
<feature type="domain" description="MYND-type" evidence="6">
    <location>
        <begin position="13"/>
        <end position="54"/>
    </location>
</feature>
<dbReference type="SUPFAM" id="SSF144232">
    <property type="entry name" value="HIT/MYND zinc finger-like"/>
    <property type="match status" value="1"/>
</dbReference>
<keyword evidence="8" id="KW-1185">Reference proteome</keyword>
<dbReference type="GO" id="GO:0008270">
    <property type="term" value="F:zinc ion binding"/>
    <property type="evidence" value="ECO:0007669"/>
    <property type="project" value="UniProtKB-KW"/>
</dbReference>
<evidence type="ECO:0000256" key="1">
    <source>
        <dbReference type="ARBA" id="ARBA00022723"/>
    </source>
</evidence>
<dbReference type="Gene3D" id="1.25.40.10">
    <property type="entry name" value="Tetratricopeptide repeat domain"/>
    <property type="match status" value="1"/>
</dbReference>
<dbReference type="OrthoDB" id="5282002at2759"/>
<dbReference type="eggNOG" id="KOG1550">
    <property type="taxonomic scope" value="Eukaryota"/>
</dbReference>
<dbReference type="GO" id="GO:0036503">
    <property type="term" value="P:ERAD pathway"/>
    <property type="evidence" value="ECO:0007669"/>
    <property type="project" value="TreeGrafter"/>
</dbReference>
<evidence type="ECO:0000313" key="8">
    <source>
        <dbReference type="Proteomes" id="UP000266841"/>
    </source>
</evidence>
<keyword evidence="3" id="KW-0862">Zinc</keyword>
<evidence type="ECO:0000256" key="4">
    <source>
        <dbReference type="ARBA" id="ARBA00038101"/>
    </source>
</evidence>
<dbReference type="Pfam" id="PF08238">
    <property type="entry name" value="Sel1"/>
    <property type="match status" value="3"/>
</dbReference>
<dbReference type="EMBL" id="AGNL01048302">
    <property type="protein sequence ID" value="EJK45713.1"/>
    <property type="molecule type" value="Genomic_DNA"/>
</dbReference>
<evidence type="ECO:0000313" key="7">
    <source>
        <dbReference type="EMBL" id="EJK45713.1"/>
    </source>
</evidence>
<dbReference type="PANTHER" id="PTHR11102:SF147">
    <property type="entry name" value="SEL1L ADAPTOR SUBUNIT OF ERAD E3 UBIQUITIN LIGASE"/>
    <property type="match status" value="1"/>
</dbReference>
<name>K0R0L0_THAOC</name>
<dbReference type="GO" id="GO:0005789">
    <property type="term" value="C:endoplasmic reticulum membrane"/>
    <property type="evidence" value="ECO:0007669"/>
    <property type="project" value="TreeGrafter"/>
</dbReference>
<comment type="similarity">
    <text evidence="4">Belongs to the sel-1 family.</text>
</comment>
<dbReference type="SUPFAM" id="SSF81901">
    <property type="entry name" value="HCP-like"/>
    <property type="match status" value="1"/>
</dbReference>
<dbReference type="PROSITE" id="PS01360">
    <property type="entry name" value="ZF_MYND_1"/>
    <property type="match status" value="1"/>
</dbReference>
<proteinExistence type="inferred from homology"/>
<dbReference type="Pfam" id="PF01753">
    <property type="entry name" value="zf-MYND"/>
    <property type="match status" value="1"/>
</dbReference>
<dbReference type="SMART" id="SM00671">
    <property type="entry name" value="SEL1"/>
    <property type="match status" value="3"/>
</dbReference>
<dbReference type="Proteomes" id="UP000266841">
    <property type="component" value="Unassembled WGS sequence"/>
</dbReference>
<dbReference type="InterPro" id="IPR050767">
    <property type="entry name" value="Sel1_AlgK"/>
</dbReference>
<protein>
    <recommendedName>
        <fullName evidence="6">MYND-type domain-containing protein</fullName>
    </recommendedName>
</protein>
<keyword evidence="1" id="KW-0479">Metal-binding</keyword>
<dbReference type="InterPro" id="IPR002893">
    <property type="entry name" value="Znf_MYND"/>
</dbReference>